<dbReference type="AlphaFoldDB" id="A0AAN7F082"/>
<comment type="subcellular location">
    <subcellularLocation>
        <location evidence="1">Membrane</location>
        <topology evidence="1">Multi-pass membrane protein</topology>
    </subcellularLocation>
</comment>
<dbReference type="Gene3D" id="1.10.287.70">
    <property type="match status" value="1"/>
</dbReference>
<dbReference type="PROSITE" id="PS50253">
    <property type="entry name" value="COX3"/>
    <property type="match status" value="1"/>
</dbReference>
<evidence type="ECO:0000256" key="4">
    <source>
        <dbReference type="ARBA" id="ARBA00022692"/>
    </source>
</evidence>
<dbReference type="PANTHER" id="PTHR11403">
    <property type="entry name" value="CYTOCHROME C OXIDASE SUBUNIT III"/>
    <property type="match status" value="1"/>
</dbReference>
<evidence type="ECO:0000313" key="12">
    <source>
        <dbReference type="Proteomes" id="UP001324115"/>
    </source>
</evidence>
<dbReference type="GO" id="GO:0006123">
    <property type="term" value="P:mitochondrial electron transport, cytochrome c to oxygen"/>
    <property type="evidence" value="ECO:0007669"/>
    <property type="project" value="TreeGrafter"/>
</dbReference>
<comment type="caution">
    <text evidence="11">The sequence shown here is derived from an EMBL/GenBank/DDBJ whole genome shotgun (WGS) entry which is preliminary data.</text>
</comment>
<evidence type="ECO:0000256" key="7">
    <source>
        <dbReference type="ARBA" id="ARBA00023136"/>
    </source>
</evidence>
<evidence type="ECO:0000256" key="1">
    <source>
        <dbReference type="ARBA" id="ARBA00004141"/>
    </source>
</evidence>
<keyword evidence="5" id="KW-1278">Translocase</keyword>
<comment type="function">
    <text evidence="8">Component of the cytochrome c oxidase, the last enzyme in the mitochondrial electron transport chain which drives oxidative phosphorylation. The respiratory chain contains 3 multisubunit complexes succinate dehydrogenase (complex II, CII), ubiquinol-cytochrome c oxidoreductase (cytochrome b-c1 complex, complex III, CIII) and cytochrome c oxidase (complex IV, CIV), that cooperate to transfer electrons derived from NADH and succinate to molecular oxygen, creating an electrochemical gradient over the inner membrane that drives transmembrane transport and the ATP synthase. Cytochrome c oxidase is the component of the respiratory chain that catalyzes the reduction of oxygen to water. Electrons originating from reduced cytochrome c in the intermembrane space (IMS) are transferred via the dinuclear copper A center (CU(A)) of subunit 2 and heme A of subunit 1 to the active site in subunit 1, a binuclear center (BNC) formed by heme A3 and copper B (CU(B)). The BNC reduces molecular oxygen to 2 water molecules using 4 electrons from cytochrome c in the IMS and 4 protons from the mitochondrial matrix.</text>
</comment>
<dbReference type="InterPro" id="IPR035973">
    <property type="entry name" value="Cyt_c_oxidase_su3-like_sf"/>
</dbReference>
<dbReference type="Proteomes" id="UP001324115">
    <property type="component" value="Unassembled WGS sequence"/>
</dbReference>
<dbReference type="GO" id="GO:0004129">
    <property type="term" value="F:cytochrome-c oxidase activity"/>
    <property type="evidence" value="ECO:0007669"/>
    <property type="project" value="InterPro"/>
</dbReference>
<reference evidence="11 12" key="1">
    <citation type="journal article" date="2023" name="G3 (Bethesda)">
        <title>A haplotype-resolved chromosome-scale genome for Quercus rubra L. provides insights into the genetics of adaptive traits for red oak species.</title>
        <authorList>
            <person name="Kapoor B."/>
            <person name="Jenkins J."/>
            <person name="Schmutz J."/>
            <person name="Zhebentyayeva T."/>
            <person name="Kuelheim C."/>
            <person name="Coggeshall M."/>
            <person name="Heim C."/>
            <person name="Lasky J.R."/>
            <person name="Leites L."/>
            <person name="Islam-Faridi N."/>
            <person name="Romero-Severson J."/>
            <person name="DeLeo V.L."/>
            <person name="Lucas S.M."/>
            <person name="Lazic D."/>
            <person name="Gailing O."/>
            <person name="Carlson J."/>
            <person name="Staton M."/>
        </authorList>
    </citation>
    <scope>NUCLEOTIDE SEQUENCE [LARGE SCALE GENOMIC DNA]</scope>
    <source>
        <strain evidence="11">Pseudo-F2</strain>
    </source>
</reference>
<dbReference type="EMBL" id="JAXUIC010000007">
    <property type="protein sequence ID" value="KAK4583292.1"/>
    <property type="molecule type" value="Genomic_DNA"/>
</dbReference>
<sequence length="138" mass="15836">MIESQRHSYHLVDPSPCPILGSLRASATTVKSVMYMHPIQGGATLLSLGLIFLLHKMFVWWRNDLCESTLKGHHTKVVQLGLRYGLILFIVSEVTFLFCFFWGGFFSFFFCTYGYSRDRRCLAPKRNLGFRSLGNPFS</sequence>
<evidence type="ECO:0000313" key="11">
    <source>
        <dbReference type="EMBL" id="KAK4583292.1"/>
    </source>
</evidence>
<accession>A0AAN7F082</accession>
<evidence type="ECO:0000256" key="8">
    <source>
        <dbReference type="RuleBase" id="RU003375"/>
    </source>
</evidence>
<keyword evidence="4 8" id="KW-0812">Transmembrane</keyword>
<keyword evidence="12" id="KW-1185">Reference proteome</keyword>
<dbReference type="GO" id="GO:0016020">
    <property type="term" value="C:membrane"/>
    <property type="evidence" value="ECO:0007669"/>
    <property type="project" value="UniProtKB-SubCell"/>
</dbReference>
<keyword evidence="6 9" id="KW-1133">Transmembrane helix</keyword>
<keyword evidence="7 9" id="KW-0472">Membrane</keyword>
<keyword evidence="8" id="KW-0496">Mitochondrion</keyword>
<organism evidence="11 12">
    <name type="scientific">Quercus rubra</name>
    <name type="common">Northern red oak</name>
    <name type="synonym">Quercus borealis</name>
    <dbReference type="NCBI Taxonomy" id="3512"/>
    <lineage>
        <taxon>Eukaryota</taxon>
        <taxon>Viridiplantae</taxon>
        <taxon>Streptophyta</taxon>
        <taxon>Embryophyta</taxon>
        <taxon>Tracheophyta</taxon>
        <taxon>Spermatophyta</taxon>
        <taxon>Magnoliopsida</taxon>
        <taxon>eudicotyledons</taxon>
        <taxon>Gunneridae</taxon>
        <taxon>Pentapetalae</taxon>
        <taxon>rosids</taxon>
        <taxon>fabids</taxon>
        <taxon>Fagales</taxon>
        <taxon>Fagaceae</taxon>
        <taxon>Quercus</taxon>
    </lineage>
</organism>
<evidence type="ECO:0000256" key="3">
    <source>
        <dbReference type="ARBA" id="ARBA00015944"/>
    </source>
</evidence>
<dbReference type="PANTHER" id="PTHR11403:SF7">
    <property type="entry name" value="CYTOCHROME C OXIDASE SUBUNIT 3"/>
    <property type="match status" value="1"/>
</dbReference>
<evidence type="ECO:0000259" key="10">
    <source>
        <dbReference type="PROSITE" id="PS50253"/>
    </source>
</evidence>
<evidence type="ECO:0000256" key="5">
    <source>
        <dbReference type="ARBA" id="ARBA00022967"/>
    </source>
</evidence>
<dbReference type="Pfam" id="PF00510">
    <property type="entry name" value="COX3"/>
    <property type="match status" value="1"/>
</dbReference>
<evidence type="ECO:0000256" key="6">
    <source>
        <dbReference type="ARBA" id="ARBA00022989"/>
    </source>
</evidence>
<feature type="transmembrane region" description="Helical" evidence="9">
    <location>
        <begin position="41"/>
        <end position="61"/>
    </location>
</feature>
<comment type="similarity">
    <text evidence="2 8">Belongs to the cytochrome c oxidase subunit 3 family.</text>
</comment>
<dbReference type="SUPFAM" id="SSF81452">
    <property type="entry name" value="Cytochrome c oxidase subunit III-like"/>
    <property type="match status" value="1"/>
</dbReference>
<dbReference type="InterPro" id="IPR000298">
    <property type="entry name" value="Cyt_c_oxidase-like_su3"/>
</dbReference>
<feature type="transmembrane region" description="Helical" evidence="9">
    <location>
        <begin position="81"/>
        <end position="110"/>
    </location>
</feature>
<feature type="domain" description="Heme-copper oxidase subunit III family profile" evidence="10">
    <location>
        <begin position="5"/>
        <end position="138"/>
    </location>
</feature>
<gene>
    <name evidence="11" type="ORF">RGQ29_026183</name>
</gene>
<evidence type="ECO:0000256" key="9">
    <source>
        <dbReference type="SAM" id="Phobius"/>
    </source>
</evidence>
<protein>
    <recommendedName>
        <fullName evidence="3 8">Cytochrome c oxidase subunit 3</fullName>
    </recommendedName>
</protein>
<name>A0AAN7F082_QUERU</name>
<dbReference type="InterPro" id="IPR024791">
    <property type="entry name" value="Cyt_c/ubiquinol_Oxase_su3"/>
</dbReference>
<evidence type="ECO:0000256" key="2">
    <source>
        <dbReference type="ARBA" id="ARBA00010581"/>
    </source>
</evidence>
<proteinExistence type="inferred from homology"/>
<dbReference type="GO" id="GO:0005739">
    <property type="term" value="C:mitochondrion"/>
    <property type="evidence" value="ECO:0007669"/>
    <property type="project" value="TreeGrafter"/>
</dbReference>